<dbReference type="Proteomes" id="UP000033874">
    <property type="component" value="Unassembled WGS sequence"/>
</dbReference>
<organism evidence="7 8">
    <name type="scientific">Sphingobium chungbukense</name>
    <dbReference type="NCBI Taxonomy" id="56193"/>
    <lineage>
        <taxon>Bacteria</taxon>
        <taxon>Pseudomonadati</taxon>
        <taxon>Pseudomonadota</taxon>
        <taxon>Alphaproteobacteria</taxon>
        <taxon>Sphingomonadales</taxon>
        <taxon>Sphingomonadaceae</taxon>
        <taxon>Sphingobium</taxon>
    </lineage>
</organism>
<evidence type="ECO:0000256" key="1">
    <source>
        <dbReference type="ARBA" id="ARBA00022679"/>
    </source>
</evidence>
<proteinExistence type="predicted"/>
<feature type="transmembrane region" description="Helical" evidence="4">
    <location>
        <begin position="137"/>
        <end position="155"/>
    </location>
</feature>
<dbReference type="InterPro" id="IPR050482">
    <property type="entry name" value="Sensor_HK_TwoCompSys"/>
</dbReference>
<dbReference type="GO" id="GO:0016020">
    <property type="term" value="C:membrane"/>
    <property type="evidence" value="ECO:0007669"/>
    <property type="project" value="InterPro"/>
</dbReference>
<feature type="transmembrane region" description="Helical" evidence="4">
    <location>
        <begin position="37"/>
        <end position="54"/>
    </location>
</feature>
<evidence type="ECO:0000313" key="8">
    <source>
        <dbReference type="Proteomes" id="UP000033874"/>
    </source>
</evidence>
<protein>
    <submittedName>
        <fullName evidence="7">Histidine kinase</fullName>
    </submittedName>
</protein>
<dbReference type="AlphaFoldDB" id="A0A0M3AVZ3"/>
<dbReference type="Gene3D" id="1.20.5.1930">
    <property type="match status" value="1"/>
</dbReference>
<dbReference type="InterPro" id="IPR036890">
    <property type="entry name" value="HATPase_C_sf"/>
</dbReference>
<reference evidence="7 8" key="1">
    <citation type="submission" date="2015-04" db="EMBL/GenBank/DDBJ databases">
        <title>Genome sequence of aromatic hydrocarbons-degrading Sphingobium chungbukense DJ77.</title>
        <authorList>
            <person name="Kim Y.-C."/>
            <person name="Chae J.-C."/>
        </authorList>
    </citation>
    <scope>NUCLEOTIDE SEQUENCE [LARGE SCALE GENOMIC DNA]</scope>
    <source>
        <strain evidence="7 8">DJ77</strain>
    </source>
</reference>
<feature type="transmembrane region" description="Helical" evidence="4">
    <location>
        <begin position="103"/>
        <end position="125"/>
    </location>
</feature>
<keyword evidence="1" id="KW-0808">Transferase</keyword>
<keyword evidence="4" id="KW-1133">Transmembrane helix</keyword>
<evidence type="ECO:0000256" key="2">
    <source>
        <dbReference type="ARBA" id="ARBA00022777"/>
    </source>
</evidence>
<dbReference type="GO" id="GO:0046983">
    <property type="term" value="F:protein dimerization activity"/>
    <property type="evidence" value="ECO:0007669"/>
    <property type="project" value="InterPro"/>
</dbReference>
<feature type="transmembrane region" description="Helical" evidence="4">
    <location>
        <begin position="170"/>
        <end position="190"/>
    </location>
</feature>
<dbReference type="PANTHER" id="PTHR24421">
    <property type="entry name" value="NITRATE/NITRITE SENSOR PROTEIN NARX-RELATED"/>
    <property type="match status" value="1"/>
</dbReference>
<keyword evidence="8" id="KW-1185">Reference proteome</keyword>
<dbReference type="InterPro" id="IPR011712">
    <property type="entry name" value="Sig_transdc_His_kin_sub3_dim/P"/>
</dbReference>
<keyword evidence="3" id="KW-0902">Two-component regulatory system</keyword>
<evidence type="ECO:0000259" key="5">
    <source>
        <dbReference type="Pfam" id="PF02518"/>
    </source>
</evidence>
<keyword evidence="2 7" id="KW-0418">Kinase</keyword>
<evidence type="ECO:0000259" key="6">
    <source>
        <dbReference type="Pfam" id="PF07730"/>
    </source>
</evidence>
<dbReference type="EMBL" id="LBIC01000003">
    <property type="protein sequence ID" value="KKW93086.1"/>
    <property type="molecule type" value="Genomic_DNA"/>
</dbReference>
<sequence>MQEDDHAMHGRIELASRIGWRDALPLSSLRPWQTLNFTRLLLAGLYCLISFAFSNERSWAETAENIIALLMLLLALGVVFLSSRSWVVDMRIRTPAVLLDTLLFLPLLVVTGASDSPYFSGSFFIAIEVALIVRRRFYMLIALAIGAAAFGMTWIDEIAALPPEPELERVVLRVCYLLVAIAITAVLLGPRRETLLESERSERLLEGNPPPAKSDHGSFLLHALKVATGGESCAVLFRTASHEPLRFASSMGQAMPSAGLGPLLAVTTGWHDARRDASISLSEAGTSRLTPLSDGGHAWTSLLEADTVLTVRVATGTFEAVGAVRLFDPRHEDCAAIAQHVFEAACEELMVRNSLDLAHVIAGARERERLQRELHDSVLQALASIRFQVAPLLGGQAIAPHRVIENVDRIAKDQIATIRWIINPEVDEEDFAYLPETLAMVVRSLGEQWSISCELKVEDGNCATSAMIGRELSFAVREIVANAVRHAQASAIEFALEPDGNRIALQVSDDGVPNMARLGSSGAVPSRSLMRRIQALGGEVFLRNIGGRTTIRITIPRK</sequence>
<evidence type="ECO:0000313" key="7">
    <source>
        <dbReference type="EMBL" id="KKW93086.1"/>
    </source>
</evidence>
<feature type="domain" description="Histidine kinase/HSP90-like ATPase" evidence="5">
    <location>
        <begin position="471"/>
        <end position="557"/>
    </location>
</feature>
<name>A0A0M3AVZ3_9SPHN</name>
<dbReference type="Pfam" id="PF07730">
    <property type="entry name" value="HisKA_3"/>
    <property type="match status" value="1"/>
</dbReference>
<dbReference type="GO" id="GO:0000155">
    <property type="term" value="F:phosphorelay sensor kinase activity"/>
    <property type="evidence" value="ECO:0007669"/>
    <property type="project" value="InterPro"/>
</dbReference>
<accession>A0A0M3AVZ3</accession>
<dbReference type="Pfam" id="PF02518">
    <property type="entry name" value="HATPase_c"/>
    <property type="match status" value="1"/>
</dbReference>
<dbReference type="STRING" id="56193.YP76_08525"/>
<keyword evidence="4" id="KW-0812">Transmembrane</keyword>
<keyword evidence="4" id="KW-0472">Membrane</keyword>
<dbReference type="InterPro" id="IPR003594">
    <property type="entry name" value="HATPase_dom"/>
</dbReference>
<evidence type="ECO:0000256" key="4">
    <source>
        <dbReference type="SAM" id="Phobius"/>
    </source>
</evidence>
<feature type="transmembrane region" description="Helical" evidence="4">
    <location>
        <begin position="66"/>
        <end position="83"/>
    </location>
</feature>
<evidence type="ECO:0000256" key="3">
    <source>
        <dbReference type="ARBA" id="ARBA00023012"/>
    </source>
</evidence>
<dbReference type="PATRIC" id="fig|56193.3.peg.1762"/>
<dbReference type="Gene3D" id="3.30.565.10">
    <property type="entry name" value="Histidine kinase-like ATPase, C-terminal domain"/>
    <property type="match status" value="1"/>
</dbReference>
<dbReference type="SUPFAM" id="SSF55874">
    <property type="entry name" value="ATPase domain of HSP90 chaperone/DNA topoisomerase II/histidine kinase"/>
    <property type="match status" value="1"/>
</dbReference>
<gene>
    <name evidence="7" type="ORF">YP76_08525</name>
</gene>
<comment type="caution">
    <text evidence="7">The sequence shown here is derived from an EMBL/GenBank/DDBJ whole genome shotgun (WGS) entry which is preliminary data.</text>
</comment>
<feature type="domain" description="Signal transduction histidine kinase subgroup 3 dimerisation and phosphoacceptor" evidence="6">
    <location>
        <begin position="366"/>
        <end position="412"/>
    </location>
</feature>